<evidence type="ECO:0000259" key="10">
    <source>
        <dbReference type="PROSITE" id="PS51194"/>
    </source>
</evidence>
<dbReference type="AlphaFoldDB" id="A0AAV7KUS9"/>
<dbReference type="SUPFAM" id="SSF52540">
    <property type="entry name" value="P-loop containing nucleoside triphosphate hydrolases"/>
    <property type="match status" value="2"/>
</dbReference>
<dbReference type="CDD" id="cd18787">
    <property type="entry name" value="SF2_C_DEAD"/>
    <property type="match status" value="1"/>
</dbReference>
<keyword evidence="5" id="KW-0347">Helicase</keyword>
<comment type="subcellular location">
    <subcellularLocation>
        <location evidence="1">Cytoplasm</location>
    </subcellularLocation>
</comment>
<dbReference type="Pfam" id="PF00270">
    <property type="entry name" value="DEAD"/>
    <property type="match status" value="1"/>
</dbReference>
<dbReference type="PROSITE" id="PS51195">
    <property type="entry name" value="Q_MOTIF"/>
    <property type="match status" value="1"/>
</dbReference>
<dbReference type="Gene3D" id="3.40.50.300">
    <property type="entry name" value="P-loop containing nucleotide triphosphate hydrolases"/>
    <property type="match status" value="2"/>
</dbReference>
<dbReference type="PROSITE" id="PS51194">
    <property type="entry name" value="HELICASE_CTER"/>
    <property type="match status" value="1"/>
</dbReference>
<protein>
    <recommendedName>
        <fullName evidence="2">RNA helicase</fullName>
        <ecNumber evidence="2">3.6.4.13</ecNumber>
    </recommendedName>
</protein>
<comment type="caution">
    <text evidence="12">The sequence shown here is derived from an EMBL/GenBank/DDBJ whole genome shotgun (WGS) entry which is preliminary data.</text>
</comment>
<dbReference type="GO" id="GO:0016787">
    <property type="term" value="F:hydrolase activity"/>
    <property type="evidence" value="ECO:0007669"/>
    <property type="project" value="UniProtKB-KW"/>
</dbReference>
<evidence type="ECO:0000313" key="13">
    <source>
        <dbReference type="Proteomes" id="UP001066276"/>
    </source>
</evidence>
<dbReference type="InterPro" id="IPR027417">
    <property type="entry name" value="P-loop_NTPase"/>
</dbReference>
<evidence type="ECO:0000256" key="6">
    <source>
        <dbReference type="ARBA" id="ARBA00022840"/>
    </source>
</evidence>
<dbReference type="PROSITE" id="PS51192">
    <property type="entry name" value="HELICASE_ATP_BIND_1"/>
    <property type="match status" value="1"/>
</dbReference>
<evidence type="ECO:0000256" key="7">
    <source>
        <dbReference type="PROSITE-ProRule" id="PRU00552"/>
    </source>
</evidence>
<dbReference type="SMART" id="SM00490">
    <property type="entry name" value="HELICc"/>
    <property type="match status" value="1"/>
</dbReference>
<feature type="region of interest" description="Disordered" evidence="8">
    <location>
        <begin position="599"/>
        <end position="622"/>
    </location>
</feature>
<name>A0AAV7KUS9_PLEWA</name>
<organism evidence="12 13">
    <name type="scientific">Pleurodeles waltl</name>
    <name type="common">Iberian ribbed newt</name>
    <dbReference type="NCBI Taxonomy" id="8319"/>
    <lineage>
        <taxon>Eukaryota</taxon>
        <taxon>Metazoa</taxon>
        <taxon>Chordata</taxon>
        <taxon>Craniata</taxon>
        <taxon>Vertebrata</taxon>
        <taxon>Euteleostomi</taxon>
        <taxon>Amphibia</taxon>
        <taxon>Batrachia</taxon>
        <taxon>Caudata</taxon>
        <taxon>Salamandroidea</taxon>
        <taxon>Salamandridae</taxon>
        <taxon>Pleurodelinae</taxon>
        <taxon>Pleurodeles</taxon>
    </lineage>
</organism>
<dbReference type="Pfam" id="PF00271">
    <property type="entry name" value="Helicase_C"/>
    <property type="match status" value="1"/>
</dbReference>
<evidence type="ECO:0000256" key="3">
    <source>
        <dbReference type="ARBA" id="ARBA00022741"/>
    </source>
</evidence>
<dbReference type="GO" id="GO:0003676">
    <property type="term" value="F:nucleic acid binding"/>
    <property type="evidence" value="ECO:0007669"/>
    <property type="project" value="InterPro"/>
</dbReference>
<keyword evidence="6" id="KW-0067">ATP-binding</keyword>
<feature type="region of interest" description="Disordered" evidence="8">
    <location>
        <begin position="215"/>
        <end position="268"/>
    </location>
</feature>
<keyword evidence="13" id="KW-1185">Reference proteome</keyword>
<dbReference type="GO" id="GO:0005524">
    <property type="term" value="F:ATP binding"/>
    <property type="evidence" value="ECO:0007669"/>
    <property type="project" value="UniProtKB-KW"/>
</dbReference>
<dbReference type="PANTHER" id="PTHR47960">
    <property type="entry name" value="DEAD-BOX ATP-DEPENDENT RNA HELICASE 50"/>
    <property type="match status" value="1"/>
</dbReference>
<evidence type="ECO:0000256" key="4">
    <source>
        <dbReference type="ARBA" id="ARBA00022801"/>
    </source>
</evidence>
<dbReference type="InterPro" id="IPR014014">
    <property type="entry name" value="RNA_helicase_DEAD_Q_motif"/>
</dbReference>
<dbReference type="InterPro" id="IPR014001">
    <property type="entry name" value="Helicase_ATP-bd"/>
</dbReference>
<feature type="domain" description="DEAD-box RNA helicase Q" evidence="11">
    <location>
        <begin position="128"/>
        <end position="156"/>
    </location>
</feature>
<dbReference type="EMBL" id="JANPWB010000016">
    <property type="protein sequence ID" value="KAJ1083256.1"/>
    <property type="molecule type" value="Genomic_DNA"/>
</dbReference>
<dbReference type="SMART" id="SM00487">
    <property type="entry name" value="DEXDc"/>
    <property type="match status" value="1"/>
</dbReference>
<proteinExistence type="predicted"/>
<feature type="domain" description="Helicase ATP-binding" evidence="9">
    <location>
        <begin position="159"/>
        <end position="430"/>
    </location>
</feature>
<keyword evidence="3" id="KW-0547">Nucleotide-binding</keyword>
<evidence type="ECO:0000256" key="8">
    <source>
        <dbReference type="SAM" id="MobiDB-lite"/>
    </source>
</evidence>
<keyword evidence="4" id="KW-0378">Hydrolase</keyword>
<feature type="domain" description="Helicase C-terminal" evidence="10">
    <location>
        <begin position="456"/>
        <end position="609"/>
    </location>
</feature>
<evidence type="ECO:0000259" key="11">
    <source>
        <dbReference type="PROSITE" id="PS51195"/>
    </source>
</evidence>
<evidence type="ECO:0000313" key="12">
    <source>
        <dbReference type="EMBL" id="KAJ1083256.1"/>
    </source>
</evidence>
<dbReference type="GO" id="GO:0003724">
    <property type="term" value="F:RNA helicase activity"/>
    <property type="evidence" value="ECO:0007669"/>
    <property type="project" value="UniProtKB-EC"/>
</dbReference>
<dbReference type="Proteomes" id="UP001066276">
    <property type="component" value="Chromosome 12"/>
</dbReference>
<dbReference type="InterPro" id="IPR011545">
    <property type="entry name" value="DEAD/DEAH_box_helicase_dom"/>
</dbReference>
<reference evidence="12" key="1">
    <citation type="journal article" date="2022" name="bioRxiv">
        <title>Sequencing and chromosome-scale assembly of the giantPleurodeles waltlgenome.</title>
        <authorList>
            <person name="Brown T."/>
            <person name="Elewa A."/>
            <person name="Iarovenko S."/>
            <person name="Subramanian E."/>
            <person name="Araus A.J."/>
            <person name="Petzold A."/>
            <person name="Susuki M."/>
            <person name="Suzuki K.-i.T."/>
            <person name="Hayashi T."/>
            <person name="Toyoda A."/>
            <person name="Oliveira C."/>
            <person name="Osipova E."/>
            <person name="Leigh N.D."/>
            <person name="Simon A."/>
            <person name="Yun M.H."/>
        </authorList>
    </citation>
    <scope>NUCLEOTIDE SEQUENCE</scope>
    <source>
        <strain evidence="12">20211129_DDA</strain>
        <tissue evidence="12">Liver</tissue>
    </source>
</reference>
<accession>A0AAV7KUS9</accession>
<evidence type="ECO:0000259" key="9">
    <source>
        <dbReference type="PROSITE" id="PS51192"/>
    </source>
</evidence>
<dbReference type="EC" id="3.6.4.13" evidence="2"/>
<evidence type="ECO:0000256" key="2">
    <source>
        <dbReference type="ARBA" id="ARBA00012552"/>
    </source>
</evidence>
<evidence type="ECO:0000256" key="1">
    <source>
        <dbReference type="ARBA" id="ARBA00004496"/>
    </source>
</evidence>
<dbReference type="GO" id="GO:0005737">
    <property type="term" value="C:cytoplasm"/>
    <property type="evidence" value="ECO:0007669"/>
    <property type="project" value="UniProtKB-SubCell"/>
</dbReference>
<evidence type="ECO:0000256" key="5">
    <source>
        <dbReference type="ARBA" id="ARBA00022806"/>
    </source>
</evidence>
<gene>
    <name evidence="12" type="ORF">NDU88_003415</name>
</gene>
<sequence length="622" mass="68003">MVPVPLNFLWGGGAIPCSRQCSTAGPAVIRIPRRMQLRREQALATGSKKGQSVRPVLSSVPGRLLISSRRPELNQHTGHTFSRLSPPPRLVSKGWKHRLSAGDYFTVNNTTQEVPSLPQSEASRAPVVSFEELGVSPALTQFLTTKGFQHPTGVQRQAIPRILRGHNVLCAAETGSGKTLCYLLPILLRLLGEDTSGISGQEGLDIPIRRSEALPARGSLGQEKEGGQGSRPALENKEVQGPQDYLEPTGTNERPQDSQSLGTPRANVRRSDYAPLMLPLRTDDGPRSLVLVPSRELADQVYSVATSLSLPFRLKVKSVGGGRGMGRVKKTLSGPADILVATPGALCKALRKDLITLRDLRFLVLDEADTLCDESFKDLIEEILLQVNISTVATDTAGLEGKAQLVVIGATFPKGVGELLGQFTDLGTITTLKSKRLHFLMPHVKQKFLKVKGADKLTELLEILKKQETGAGVLVFCNSSKTVNWLGYILDDHGVKHLRLQGQMPADRRTGIFNSFQKGLTDVLVCTDIASRGLDSTQVDLVINYDFPPTLQDYIHRAGRVGRVGSKHLGMIVSFVTHRWDVELVQKIETAARRRTSLPGMESSMKEPIPKNDLIQFDTEED</sequence>
<feature type="short sequence motif" description="Q motif" evidence="7">
    <location>
        <begin position="128"/>
        <end position="156"/>
    </location>
</feature>
<feature type="compositionally biased region" description="Polar residues" evidence="8">
    <location>
        <begin position="249"/>
        <end position="262"/>
    </location>
</feature>
<dbReference type="InterPro" id="IPR001650">
    <property type="entry name" value="Helicase_C-like"/>
</dbReference>